<feature type="binding site" evidence="9">
    <location>
        <position position="93"/>
    </location>
    <ligand>
        <name>Zn(2+)</name>
        <dbReference type="ChEBI" id="CHEBI:29105"/>
    </ligand>
</feature>
<dbReference type="PROSITE" id="PS50157">
    <property type="entry name" value="ZINC_FINGER_C2H2_2"/>
    <property type="match status" value="4"/>
</dbReference>
<dbReference type="GO" id="GO:0003677">
    <property type="term" value="F:DNA binding"/>
    <property type="evidence" value="ECO:0007669"/>
    <property type="project" value="UniProtKB-KW"/>
</dbReference>
<feature type="domain" description="C2H2-type" evidence="11">
    <location>
        <begin position="486"/>
        <end position="513"/>
    </location>
</feature>
<keyword evidence="14" id="KW-1185">Reference proteome</keyword>
<dbReference type="SMART" id="SM00355">
    <property type="entry name" value="ZnF_C2H2"/>
    <property type="match status" value="6"/>
</dbReference>
<dbReference type="Pfam" id="PF00096">
    <property type="entry name" value="zf-C2H2"/>
    <property type="match status" value="1"/>
</dbReference>
<evidence type="ECO:0000259" key="11">
    <source>
        <dbReference type="PROSITE" id="PS50157"/>
    </source>
</evidence>
<dbReference type="AlphaFoldDB" id="A0A8S4RPV8"/>
<dbReference type="Proteomes" id="UP000838756">
    <property type="component" value="Unassembled WGS sequence"/>
</dbReference>
<dbReference type="PROSITE" id="PS00028">
    <property type="entry name" value="ZINC_FINGER_C2H2_1"/>
    <property type="match status" value="5"/>
</dbReference>
<feature type="binding site" evidence="9">
    <location>
        <position position="90"/>
    </location>
    <ligand>
        <name>Zn(2+)</name>
        <dbReference type="ChEBI" id="CHEBI:29105"/>
    </ligand>
</feature>
<accession>A0A8S4RPV8</accession>
<dbReference type="SUPFAM" id="SSF57667">
    <property type="entry name" value="beta-beta-alpha zinc fingers"/>
    <property type="match status" value="2"/>
</dbReference>
<dbReference type="InterPro" id="IPR036236">
    <property type="entry name" value="Znf_C2H2_sf"/>
</dbReference>
<dbReference type="OrthoDB" id="427030at2759"/>
<evidence type="ECO:0000256" key="6">
    <source>
        <dbReference type="ARBA" id="ARBA00023125"/>
    </source>
</evidence>
<dbReference type="GO" id="GO:0010468">
    <property type="term" value="P:regulation of gene expression"/>
    <property type="evidence" value="ECO:0007669"/>
    <property type="project" value="TreeGrafter"/>
</dbReference>
<keyword evidence="5 9" id="KW-0862">Zinc</keyword>
<reference evidence="13" key="1">
    <citation type="submission" date="2022-03" db="EMBL/GenBank/DDBJ databases">
        <authorList>
            <person name="Lindestad O."/>
        </authorList>
    </citation>
    <scope>NUCLEOTIDE SEQUENCE</scope>
</reference>
<feature type="region of interest" description="Disordered" evidence="10">
    <location>
        <begin position="164"/>
        <end position="223"/>
    </location>
</feature>
<dbReference type="PANTHER" id="PTHR16515">
    <property type="entry name" value="PR DOMAIN ZINC FINGER PROTEIN"/>
    <property type="match status" value="1"/>
</dbReference>
<dbReference type="InterPro" id="IPR012934">
    <property type="entry name" value="Znf_AD"/>
</dbReference>
<keyword evidence="3" id="KW-0677">Repeat</keyword>
<dbReference type="GO" id="GO:0008270">
    <property type="term" value="F:zinc ion binding"/>
    <property type="evidence" value="ECO:0007669"/>
    <property type="project" value="UniProtKB-UniRule"/>
</dbReference>
<organism evidence="13 14">
    <name type="scientific">Pararge aegeria aegeria</name>
    <dbReference type="NCBI Taxonomy" id="348720"/>
    <lineage>
        <taxon>Eukaryota</taxon>
        <taxon>Metazoa</taxon>
        <taxon>Ecdysozoa</taxon>
        <taxon>Arthropoda</taxon>
        <taxon>Hexapoda</taxon>
        <taxon>Insecta</taxon>
        <taxon>Pterygota</taxon>
        <taxon>Neoptera</taxon>
        <taxon>Endopterygota</taxon>
        <taxon>Lepidoptera</taxon>
        <taxon>Glossata</taxon>
        <taxon>Ditrysia</taxon>
        <taxon>Papilionoidea</taxon>
        <taxon>Nymphalidae</taxon>
        <taxon>Satyrinae</taxon>
        <taxon>Satyrini</taxon>
        <taxon>Parargina</taxon>
        <taxon>Pararge</taxon>
    </lineage>
</organism>
<evidence type="ECO:0000256" key="10">
    <source>
        <dbReference type="SAM" id="MobiDB-lite"/>
    </source>
</evidence>
<evidence type="ECO:0000256" key="5">
    <source>
        <dbReference type="ARBA" id="ARBA00022833"/>
    </source>
</evidence>
<feature type="compositionally biased region" description="Basic and acidic residues" evidence="10">
    <location>
        <begin position="180"/>
        <end position="212"/>
    </location>
</feature>
<evidence type="ECO:0000313" key="14">
    <source>
        <dbReference type="Proteomes" id="UP000838756"/>
    </source>
</evidence>
<dbReference type="GO" id="GO:0005634">
    <property type="term" value="C:nucleus"/>
    <property type="evidence" value="ECO:0007669"/>
    <property type="project" value="UniProtKB-SubCell"/>
</dbReference>
<evidence type="ECO:0000256" key="7">
    <source>
        <dbReference type="ARBA" id="ARBA00023242"/>
    </source>
</evidence>
<evidence type="ECO:0000256" key="8">
    <source>
        <dbReference type="PROSITE-ProRule" id="PRU00042"/>
    </source>
</evidence>
<evidence type="ECO:0000313" key="13">
    <source>
        <dbReference type="EMBL" id="CAH2239037.1"/>
    </source>
</evidence>
<keyword evidence="6" id="KW-0238">DNA-binding</keyword>
<feature type="compositionally biased region" description="Basic residues" evidence="10">
    <location>
        <begin position="168"/>
        <end position="179"/>
    </location>
</feature>
<dbReference type="Gene3D" id="3.30.160.60">
    <property type="entry name" value="Classic Zinc Finger"/>
    <property type="match status" value="2"/>
</dbReference>
<dbReference type="FunFam" id="3.30.160.60:FF:000100">
    <property type="entry name" value="Zinc finger 45-like"/>
    <property type="match status" value="1"/>
</dbReference>
<evidence type="ECO:0000256" key="1">
    <source>
        <dbReference type="ARBA" id="ARBA00004123"/>
    </source>
</evidence>
<dbReference type="Pfam" id="PF07776">
    <property type="entry name" value="zf-AD"/>
    <property type="match status" value="1"/>
</dbReference>
<comment type="caution">
    <text evidence="13">The sequence shown here is derived from an EMBL/GenBank/DDBJ whole genome shotgun (WGS) entry which is preliminary data.</text>
</comment>
<evidence type="ECO:0000259" key="12">
    <source>
        <dbReference type="PROSITE" id="PS51915"/>
    </source>
</evidence>
<keyword evidence="2 9" id="KW-0479">Metal-binding</keyword>
<dbReference type="SMART" id="SM00868">
    <property type="entry name" value="zf-AD"/>
    <property type="match status" value="1"/>
</dbReference>
<dbReference type="PROSITE" id="PS51915">
    <property type="entry name" value="ZAD"/>
    <property type="match status" value="1"/>
</dbReference>
<evidence type="ECO:0000256" key="4">
    <source>
        <dbReference type="ARBA" id="ARBA00022771"/>
    </source>
</evidence>
<dbReference type="PANTHER" id="PTHR16515:SF49">
    <property type="entry name" value="GASTRULA ZINC FINGER PROTEIN XLCGF49.1-LIKE-RELATED"/>
    <property type="match status" value="1"/>
</dbReference>
<comment type="subcellular location">
    <subcellularLocation>
        <location evidence="1">Nucleus</location>
    </subcellularLocation>
</comment>
<dbReference type="InterPro" id="IPR050331">
    <property type="entry name" value="Zinc_finger"/>
</dbReference>
<feature type="domain" description="C2H2-type" evidence="11">
    <location>
        <begin position="457"/>
        <end position="485"/>
    </location>
</feature>
<dbReference type="InterPro" id="IPR013087">
    <property type="entry name" value="Znf_C2H2_type"/>
</dbReference>
<dbReference type="SUPFAM" id="SSF57716">
    <property type="entry name" value="Glucocorticoid receptor-like (DNA-binding domain)"/>
    <property type="match status" value="1"/>
</dbReference>
<proteinExistence type="predicted"/>
<name>A0A8S4RPV8_9NEOP</name>
<sequence>MASFLNVLPFQGHWTAIKSQTEIDGAPIFIHRKMEVFLYNSTVCRLCGEENDNGNLLYSCDENNQNLCEIINSYLPIKVEDDGELPRTICPGCTIQLEATVEFLNLIINGQKVIRELYQREREYKKSILNGSDTSDTTEKVFHEINANDGVYHAEHPVSLQVAGLERPKRKRGRPPKKPKSAEELAREAVSKSQTRETKSFRERKDDEDLSGKRRRKTPTRFKEAVQGKELERIFLEVGVIDGEESDHEMKVDLEPVPKPPVSKEPEVIGHIEKSGELVLVVKNKGRGRPKGRSNQTREECAICGLEFMSRGRYMSHVASHGPVLYRCGCGEAFATRLLFTEHQTVTHHTGRTVEPHPEAKPLKPKETETIHKKEKLVNNNTTSTPATNNLDAATQTQGAQPIPAPQVLPDLKTPVETAQVDPLKIDSNVTSDTVTEIPMQNTLEVVDNTPATKKKLKCNNCDKLFSNRQSKSLHNKAVHLGERNYACNECDARFAYPRSLAVHRVSHRRARPNRGFACDLCGKVLNHPSSVVYHKQAEHAEQRYVCGTCGKHFRHKQLLQRHQLVHSQLRPFLCKVSTLQILIHNLFIHVGLSQALMKRSYIYMFTLTGGAERAHQATEGGATDARTPYHQCDSREDGFILLHSE</sequence>
<feature type="binding site" evidence="9">
    <location>
        <position position="44"/>
    </location>
    <ligand>
        <name>Zn(2+)</name>
        <dbReference type="ChEBI" id="CHEBI:29105"/>
    </ligand>
</feature>
<feature type="domain" description="C2H2-type" evidence="11">
    <location>
        <begin position="545"/>
        <end position="572"/>
    </location>
</feature>
<keyword evidence="7" id="KW-0539">Nucleus</keyword>
<feature type="domain" description="ZAD" evidence="12">
    <location>
        <begin position="42"/>
        <end position="117"/>
    </location>
</feature>
<protein>
    <submittedName>
        <fullName evidence="13">Jg23589 protein</fullName>
    </submittedName>
</protein>
<evidence type="ECO:0000256" key="9">
    <source>
        <dbReference type="PROSITE-ProRule" id="PRU01263"/>
    </source>
</evidence>
<evidence type="ECO:0000256" key="2">
    <source>
        <dbReference type="ARBA" id="ARBA00022723"/>
    </source>
</evidence>
<gene>
    <name evidence="13" type="primary">jg23589</name>
    <name evidence="13" type="ORF">PAEG_LOCUS16015</name>
</gene>
<keyword evidence="4 8" id="KW-0863">Zinc-finger</keyword>
<dbReference type="EMBL" id="CAKXAJ010025414">
    <property type="protein sequence ID" value="CAH2239037.1"/>
    <property type="molecule type" value="Genomic_DNA"/>
</dbReference>
<dbReference type="Gene3D" id="3.40.1800.20">
    <property type="match status" value="1"/>
</dbReference>
<feature type="binding site" evidence="9">
    <location>
        <position position="47"/>
    </location>
    <ligand>
        <name>Zn(2+)</name>
        <dbReference type="ChEBI" id="CHEBI:29105"/>
    </ligand>
</feature>
<feature type="domain" description="C2H2-type" evidence="11">
    <location>
        <begin position="517"/>
        <end position="545"/>
    </location>
</feature>
<evidence type="ECO:0000256" key="3">
    <source>
        <dbReference type="ARBA" id="ARBA00022737"/>
    </source>
</evidence>